<dbReference type="GO" id="GO:0045165">
    <property type="term" value="P:cell fate commitment"/>
    <property type="evidence" value="ECO:0007669"/>
    <property type="project" value="TreeGrafter"/>
</dbReference>
<dbReference type="GO" id="GO:0005125">
    <property type="term" value="F:cytokine activity"/>
    <property type="evidence" value="ECO:0007669"/>
    <property type="project" value="TreeGrafter"/>
</dbReference>
<keyword evidence="6 9" id="KW-0879">Wnt signaling pathway</keyword>
<dbReference type="GO" id="GO:0005615">
    <property type="term" value="C:extracellular space"/>
    <property type="evidence" value="ECO:0007669"/>
    <property type="project" value="TreeGrafter"/>
</dbReference>
<keyword evidence="7" id="KW-1015">Disulfide bond</keyword>
<sequence>MFNYLLDTIAKLLHSHPLTLSGNSRSLYNPIIEIYAEDNQSPSIAMNEETMIPWNNVPGLNYQNERQIVPYVNHEIHAVSNNNNNNNNNNNQNHPSVYGWRRQIFDPISHNTAWIEHHLRQRIQRYKQWLSPKQWKQFLTDDSTTIGSRMNAPAKFNLALFEAAVVGVRRAVAECRYQFRHERWNCSQVLDDETALFGNILLKGIPQTAFIYSIINAGIVQSVAEACLNQIDNCPCNNRGRQEPFSDWQWQGCDHNIHYGRRFSRRLLDTMERGSHIRFEMNLHNNGVGRQLVIKNMERYCRCHGTSGSCTLRTCYRRTPRMRTLGTLLKHIYDHDLVQVKLDSSSLRSTRNTYEDKQETSSSISNHFKHSYLDKAIKFIPYQKNINKQLTPILSSISNDYYDRNANNVKKTPKKSNLIIINPTKTTTIHSSMLTKSNELMNHSIHPHLSQLVYYELINEKLFCHSNSFYHILGTKGRLCNSSSIYMNNCHHLCCGRGYITHHYYIMESCHCKFIWCCRVECQQCLVLKKVETCI</sequence>
<evidence type="ECO:0000256" key="2">
    <source>
        <dbReference type="ARBA" id="ARBA00005683"/>
    </source>
</evidence>
<dbReference type="InterPro" id="IPR043158">
    <property type="entry name" value="Wnt_C"/>
</dbReference>
<dbReference type="STRING" id="6185.A0A095BVI3"/>
<evidence type="ECO:0000256" key="6">
    <source>
        <dbReference type="ARBA" id="ARBA00022687"/>
    </source>
</evidence>
<dbReference type="CDD" id="cd13113">
    <property type="entry name" value="Wnt"/>
    <property type="match status" value="1"/>
</dbReference>
<evidence type="ECO:0000256" key="4">
    <source>
        <dbReference type="ARBA" id="ARBA00022525"/>
    </source>
</evidence>
<evidence type="ECO:0000256" key="3">
    <source>
        <dbReference type="ARBA" id="ARBA00022473"/>
    </source>
</evidence>
<dbReference type="FunFam" id="3.30.2460.20:FF:000001">
    <property type="entry name" value="Wnt homolog"/>
    <property type="match status" value="1"/>
</dbReference>
<dbReference type="PRINTS" id="PR01349">
    <property type="entry name" value="WNTPROTEIN"/>
</dbReference>
<keyword evidence="5" id="KW-0272">Extracellular matrix</keyword>
<dbReference type="EMBL" id="KL250526">
    <property type="protein sequence ID" value="KGB32983.1"/>
    <property type="molecule type" value="Genomic_DNA"/>
</dbReference>
<evidence type="ECO:0000256" key="9">
    <source>
        <dbReference type="RuleBase" id="RU003500"/>
    </source>
</evidence>
<name>A0A095BVI3_SCHHA</name>
<gene>
    <name evidence="10" type="ORF">MS3_01154</name>
</gene>
<comment type="function">
    <text evidence="9">Ligand for members of the frizzled family of seven transmembrane receptors.</text>
</comment>
<dbReference type="GO" id="GO:0030182">
    <property type="term" value="P:neuron differentiation"/>
    <property type="evidence" value="ECO:0007669"/>
    <property type="project" value="TreeGrafter"/>
</dbReference>
<evidence type="ECO:0000256" key="1">
    <source>
        <dbReference type="ARBA" id="ARBA00004498"/>
    </source>
</evidence>
<protein>
    <recommendedName>
        <fullName evidence="9">Protein Wnt</fullName>
    </recommendedName>
</protein>
<dbReference type="InterPro" id="IPR005817">
    <property type="entry name" value="Wnt"/>
</dbReference>
<organism evidence="10">
    <name type="scientific">Schistosoma haematobium</name>
    <name type="common">Blood fluke</name>
    <dbReference type="NCBI Taxonomy" id="6185"/>
    <lineage>
        <taxon>Eukaryota</taxon>
        <taxon>Metazoa</taxon>
        <taxon>Spiralia</taxon>
        <taxon>Lophotrochozoa</taxon>
        <taxon>Platyhelminthes</taxon>
        <taxon>Trematoda</taxon>
        <taxon>Digenea</taxon>
        <taxon>Strigeidida</taxon>
        <taxon>Schistosomatoidea</taxon>
        <taxon>Schistosomatidae</taxon>
        <taxon>Schistosoma</taxon>
    </lineage>
</organism>
<keyword evidence="4" id="KW-0964">Secreted</keyword>
<dbReference type="GO" id="GO:0005109">
    <property type="term" value="F:frizzled binding"/>
    <property type="evidence" value="ECO:0007669"/>
    <property type="project" value="TreeGrafter"/>
</dbReference>
<evidence type="ECO:0000256" key="8">
    <source>
        <dbReference type="ARBA" id="ARBA00023288"/>
    </source>
</evidence>
<evidence type="ECO:0000256" key="5">
    <source>
        <dbReference type="ARBA" id="ARBA00022530"/>
    </source>
</evidence>
<dbReference type="PROSITE" id="PS00246">
    <property type="entry name" value="WNT1"/>
    <property type="match status" value="1"/>
</dbReference>
<evidence type="ECO:0000313" key="10">
    <source>
        <dbReference type="EMBL" id="KGB32983.1"/>
    </source>
</evidence>
<dbReference type="GO" id="GO:0060070">
    <property type="term" value="P:canonical Wnt signaling pathway"/>
    <property type="evidence" value="ECO:0007669"/>
    <property type="project" value="TreeGrafter"/>
</dbReference>
<keyword evidence="8" id="KW-0449">Lipoprotein</keyword>
<comment type="subcellular location">
    <subcellularLocation>
        <location evidence="1 9">Secreted</location>
        <location evidence="1 9">Extracellular space</location>
        <location evidence="1 9">Extracellular matrix</location>
    </subcellularLocation>
</comment>
<dbReference type="AlphaFoldDB" id="A0A095BVI3"/>
<dbReference type="PANTHER" id="PTHR12027">
    <property type="entry name" value="WNT RELATED"/>
    <property type="match status" value="1"/>
</dbReference>
<dbReference type="SMART" id="SM00097">
    <property type="entry name" value="WNT1"/>
    <property type="match status" value="1"/>
</dbReference>
<comment type="similarity">
    <text evidence="2 9">Belongs to the Wnt family.</text>
</comment>
<reference evidence="10" key="1">
    <citation type="journal article" date="2012" name="Nat. Genet.">
        <title>Whole-genome sequence of Schistosoma haematobium.</title>
        <authorList>
            <person name="Young N.D."/>
            <person name="Jex A.R."/>
            <person name="Li B."/>
            <person name="Liu S."/>
            <person name="Yang L."/>
            <person name="Xiong Z."/>
            <person name="Li Y."/>
            <person name="Cantacessi C."/>
            <person name="Hall R.S."/>
            <person name="Xu X."/>
            <person name="Chen F."/>
            <person name="Wu X."/>
            <person name="Zerlotini A."/>
            <person name="Oliveira G."/>
            <person name="Hofmann A."/>
            <person name="Zhang G."/>
            <person name="Fang X."/>
            <person name="Kang Y."/>
            <person name="Campbell B.E."/>
            <person name="Loukas A."/>
            <person name="Ranganathan S."/>
            <person name="Rollinson D."/>
            <person name="Rinaldi G."/>
            <person name="Brindley P.J."/>
            <person name="Yang H."/>
            <person name="Wang J."/>
            <person name="Wang J."/>
            <person name="Gasser R.B."/>
        </authorList>
    </citation>
    <scope>NUCLEOTIDE SEQUENCE [LARGE SCALE GENOMIC DNA]</scope>
</reference>
<keyword evidence="3 9" id="KW-0217">Developmental protein</keyword>
<proteinExistence type="inferred from homology"/>
<dbReference type="Pfam" id="PF00110">
    <property type="entry name" value="wnt"/>
    <property type="match status" value="2"/>
</dbReference>
<accession>A0A095BVI3</accession>
<dbReference type="Gene3D" id="3.30.2460.20">
    <property type="match status" value="1"/>
</dbReference>
<evidence type="ECO:0000256" key="7">
    <source>
        <dbReference type="ARBA" id="ARBA00023157"/>
    </source>
</evidence>
<dbReference type="InterPro" id="IPR018161">
    <property type="entry name" value="Wnt_CS"/>
</dbReference>